<dbReference type="STRING" id="415015.SAMN05660462_02889"/>
<feature type="transmembrane region" description="Helical" evidence="1">
    <location>
        <begin position="7"/>
        <end position="27"/>
    </location>
</feature>
<keyword evidence="3" id="KW-1185">Reference proteome</keyword>
<name>A0A1H3SG60_9FIRM</name>
<dbReference type="InterPro" id="IPR038690">
    <property type="entry name" value="NusG_2_sf"/>
</dbReference>
<keyword evidence="1" id="KW-0472">Membrane</keyword>
<protein>
    <submittedName>
        <fullName evidence="2">Uncharacterized protein</fullName>
    </submittedName>
</protein>
<evidence type="ECO:0000256" key="1">
    <source>
        <dbReference type="SAM" id="Phobius"/>
    </source>
</evidence>
<sequence length="127" mass="14380">MTRWDKYLIVIVLILSLVGIYFVKYYATNGENKYISVQVDGKETKKISFGANMIGKTIDIESEFGYNKIEIGDGRVRVIEADCPDKLDVKQGWISGPGEVIVCLPNRMVVEIKSQKNSNDEIDYISH</sequence>
<proteinExistence type="predicted"/>
<keyword evidence="1" id="KW-0812">Transmembrane</keyword>
<dbReference type="CDD" id="cd09911">
    <property type="entry name" value="Lin0431_like"/>
    <property type="match status" value="1"/>
</dbReference>
<dbReference type="EMBL" id="FNQE01000044">
    <property type="protein sequence ID" value="SDZ36962.1"/>
    <property type="molecule type" value="Genomic_DNA"/>
</dbReference>
<gene>
    <name evidence="2" type="ORF">SAMN05660462_02889</name>
</gene>
<evidence type="ECO:0000313" key="3">
    <source>
        <dbReference type="Proteomes" id="UP000198625"/>
    </source>
</evidence>
<reference evidence="2 3" key="1">
    <citation type="submission" date="2016-10" db="EMBL/GenBank/DDBJ databases">
        <authorList>
            <person name="de Groot N.N."/>
        </authorList>
    </citation>
    <scope>NUCLEOTIDE SEQUENCE [LARGE SCALE GENOMIC DNA]</scope>
    <source>
        <strain evidence="2 3">DSM 21650</strain>
    </source>
</reference>
<dbReference type="OrthoDB" id="47603at2"/>
<organism evidence="2 3">
    <name type="scientific">Proteiniborus ethanoligenes</name>
    <dbReference type="NCBI Taxonomy" id="415015"/>
    <lineage>
        <taxon>Bacteria</taxon>
        <taxon>Bacillati</taxon>
        <taxon>Bacillota</taxon>
        <taxon>Clostridia</taxon>
        <taxon>Eubacteriales</taxon>
        <taxon>Proteiniborus</taxon>
    </lineage>
</organism>
<dbReference type="AlphaFoldDB" id="A0A1H3SG60"/>
<evidence type="ECO:0000313" key="2">
    <source>
        <dbReference type="EMBL" id="SDZ36962.1"/>
    </source>
</evidence>
<dbReference type="Proteomes" id="UP000198625">
    <property type="component" value="Unassembled WGS sequence"/>
</dbReference>
<dbReference type="Gene3D" id="2.60.320.10">
    <property type="entry name" value="N-utilization substance G protein NusG, insert domain"/>
    <property type="match status" value="1"/>
</dbReference>
<dbReference type="RefSeq" id="WP_091732805.1">
    <property type="nucleotide sequence ID" value="NZ_FNQE01000044.1"/>
</dbReference>
<keyword evidence="1" id="KW-1133">Transmembrane helix</keyword>
<dbReference type="Pfam" id="PF07009">
    <property type="entry name" value="NusG_II"/>
    <property type="match status" value="1"/>
</dbReference>
<accession>A0A1H3SG60</accession>